<feature type="binding site" evidence="4">
    <location>
        <position position="52"/>
    </location>
    <ligand>
        <name>substrate</name>
    </ligand>
</feature>
<feature type="binding site" evidence="4">
    <location>
        <begin position="36"/>
        <end position="39"/>
    </location>
    <ligand>
        <name>substrate</name>
    </ligand>
</feature>
<dbReference type="KEGG" id="mev:Metev_2270"/>
<dbReference type="InterPro" id="IPR036424">
    <property type="entry name" value="UPP_synth-like_sf"/>
</dbReference>
<feature type="binding site" evidence="4">
    <location>
        <position position="227"/>
    </location>
    <ligand>
        <name>Mg(2+)</name>
        <dbReference type="ChEBI" id="CHEBI:18420"/>
    </ligand>
</feature>
<reference evidence="5 6" key="1">
    <citation type="submission" date="2010-06" db="EMBL/GenBank/DDBJ databases">
        <title>Complete sequence plasmid of Methanohalobium evestigatum Z-7303.</title>
        <authorList>
            <consortium name="US DOE Joint Genome Institute"/>
            <person name="Lucas S."/>
            <person name="Copeland A."/>
            <person name="Lapidus A."/>
            <person name="Cheng J.-F."/>
            <person name="Bruce D."/>
            <person name="Goodwin L."/>
            <person name="Pitluck S."/>
            <person name="Saunders E."/>
            <person name="Detter J.C."/>
            <person name="Han C."/>
            <person name="Tapia R."/>
            <person name="Land M."/>
            <person name="Hauser L."/>
            <person name="Kyrpides N."/>
            <person name="Mikhailova N."/>
            <person name="Sieprawska-Lupa M."/>
            <person name="Whitman W.B."/>
            <person name="Anderson I."/>
            <person name="Woyke T."/>
        </authorList>
    </citation>
    <scope>NUCLEOTIDE SEQUENCE [LARGE SCALE GENOMIC DNA]</scope>
    <source>
        <strain evidence="6">ATCC BAA-1072 / DSM 3721 / NBRC 107634 / OCM 161 / Z-7303</strain>
        <plasmid evidence="6">Plasmid pMETEV01</plasmid>
    </source>
</reference>
<dbReference type="FunFam" id="3.40.1180.10:FF:000003">
    <property type="entry name" value="Isoprenyl transferase 2"/>
    <property type="match status" value="1"/>
</dbReference>
<comment type="function">
    <text evidence="4">Catalyzes the sequential condensation of isopentenyl diphosphate (IPP) with geranylgeranyl diphosphate (GGPP) to yield (2Z,6Z,10Z,14Z,18Z,22Z,26Z,30E,34E,38E)-undecaprenyl diphosphate (tritrans,heptacis-UPP). It is probably the precursor of glycosyl carrier lipids.</text>
</comment>
<keyword evidence="2 4" id="KW-0479">Metal-binding</keyword>
<dbReference type="InterPro" id="IPR001441">
    <property type="entry name" value="UPP_synth-like"/>
</dbReference>
<dbReference type="Pfam" id="PF01255">
    <property type="entry name" value="Prenyltransf"/>
    <property type="match status" value="1"/>
</dbReference>
<sequence length="284" mass="33016">MLKGILDVVYKSYEYLLTREVEEFPVPKHVAIIMDGNRRYAKNMGKAGYYGHKLGSDTTEKVIEWACEIGIEEMTVYAFSTENFSRPPEETEKLFELIDTRLNEMVEDERTHNRQMKIRAVGDRKRLPQYLQDSIERAEKATCHYENFKLNVALAYGGRQDIIQAVQEIARKVKRGDLTVEKVNESTISNHLYPDCEQPVSDVDMIVRTGGNERVSNFLPWQANGNECTAYFCAPYWPMFRKIDFLRAIRVYQARLTKKKGYGRLSRISHFLKNLYILANSQSD</sequence>
<dbReference type="PANTHER" id="PTHR10291:SF43">
    <property type="entry name" value="DEHYDRODOLICHYL DIPHOSPHATE SYNTHASE COMPLEX SUBUNIT DHDDS"/>
    <property type="match status" value="1"/>
</dbReference>
<dbReference type="EC" id="2.5.1.89" evidence="4"/>
<dbReference type="NCBIfam" id="TIGR00055">
    <property type="entry name" value="uppS"/>
    <property type="match status" value="1"/>
</dbReference>
<dbReference type="PANTHER" id="PTHR10291">
    <property type="entry name" value="DEHYDRODOLICHYL DIPHOSPHATE SYNTHASE FAMILY MEMBER"/>
    <property type="match status" value="1"/>
</dbReference>
<evidence type="ECO:0000256" key="2">
    <source>
        <dbReference type="ARBA" id="ARBA00022723"/>
    </source>
</evidence>
<evidence type="ECO:0000256" key="1">
    <source>
        <dbReference type="ARBA" id="ARBA00022679"/>
    </source>
</evidence>
<dbReference type="Gene3D" id="3.40.1180.10">
    <property type="entry name" value="Decaprenyl diphosphate synthase-like"/>
    <property type="match status" value="1"/>
</dbReference>
<dbReference type="GO" id="GO:0000287">
    <property type="term" value="F:magnesium ion binding"/>
    <property type="evidence" value="ECO:0007669"/>
    <property type="project" value="UniProtKB-UniRule"/>
</dbReference>
<dbReference type="GO" id="GO:0045547">
    <property type="term" value="F:ditrans,polycis-polyprenyl diphosphate synthase [(2E,6E)-farnesyl diphosphate specific] activity"/>
    <property type="evidence" value="ECO:0007669"/>
    <property type="project" value="TreeGrafter"/>
</dbReference>
<evidence type="ECO:0000256" key="4">
    <source>
        <dbReference type="HAMAP-Rule" id="MF_01139"/>
    </source>
</evidence>
<comment type="catalytic activity">
    <reaction evidence="4">
        <text>geranylgeranyl diphosphate + 7 isopentenyl diphosphate = tri-trans,hepta-cis-undecaprenyl diphosphate + 7 diphosphate</text>
        <dbReference type="Rhea" id="RHEA:27622"/>
        <dbReference type="ChEBI" id="CHEBI:33019"/>
        <dbReference type="ChEBI" id="CHEBI:57533"/>
        <dbReference type="ChEBI" id="CHEBI:60388"/>
        <dbReference type="ChEBI" id="CHEBI:128769"/>
        <dbReference type="EC" id="2.5.1.89"/>
    </reaction>
</comment>
<accession>D7EBW6</accession>
<dbReference type="HOGENOM" id="CLU_038505_0_6_2"/>
<dbReference type="AlphaFoldDB" id="D7EBW6"/>
<protein>
    <recommendedName>
        <fullName evidence="4">Tritrans,polycis-undecaprenyl-diphosphate synthase (geranylgeranyl-diphosphate specific)</fullName>
        <ecNumber evidence="4">2.5.1.89</ecNumber>
    </recommendedName>
    <alternativeName>
        <fullName evidence="4">Undecaprenyl diphosphate synthase</fullName>
        <shortName evidence="4">UDS</shortName>
    </alternativeName>
    <alternativeName>
        <fullName evidence="4">Undecaprenyl pyrophosphate synthase</fullName>
        <shortName evidence="4">UPP synthase</shortName>
    </alternativeName>
</protein>
<organism evidence="5 6">
    <name type="scientific">Methanohalobium evestigatum (strain ATCC BAA-1072 / DSM 3721 / NBRC 107634 / OCM 161 / Z-7303)</name>
    <dbReference type="NCBI Taxonomy" id="644295"/>
    <lineage>
        <taxon>Archaea</taxon>
        <taxon>Methanobacteriati</taxon>
        <taxon>Methanobacteriota</taxon>
        <taxon>Stenosarchaea group</taxon>
        <taxon>Methanomicrobia</taxon>
        <taxon>Methanosarcinales</taxon>
        <taxon>Methanosarcinaceae</taxon>
        <taxon>Methanohalobium</taxon>
    </lineage>
</organism>
<dbReference type="Proteomes" id="UP000000391">
    <property type="component" value="Plasmid pMETEV01"/>
</dbReference>
<feature type="active site" evidence="4">
    <location>
        <position position="35"/>
    </location>
</feature>
<evidence type="ECO:0000313" key="5">
    <source>
        <dbReference type="EMBL" id="ADI75088.1"/>
    </source>
</evidence>
<dbReference type="GO" id="GO:0016094">
    <property type="term" value="P:polyprenol biosynthetic process"/>
    <property type="evidence" value="ECO:0007669"/>
    <property type="project" value="TreeGrafter"/>
</dbReference>
<gene>
    <name evidence="4" type="primary">uppS</name>
    <name evidence="5" type="ordered locus">Metev_2270</name>
</gene>
<dbReference type="InterPro" id="IPR018520">
    <property type="entry name" value="UPP_synth-like_CS"/>
</dbReference>
<dbReference type="SUPFAM" id="SSF64005">
    <property type="entry name" value="Undecaprenyl diphosphate synthase"/>
    <property type="match status" value="1"/>
</dbReference>
<dbReference type="RefSeq" id="WP_013195653.1">
    <property type="nucleotide sequence ID" value="NC_014254.1"/>
</dbReference>
<evidence type="ECO:0000256" key="3">
    <source>
        <dbReference type="ARBA" id="ARBA00022842"/>
    </source>
</evidence>
<dbReference type="GeneID" id="9347933"/>
<comment type="caution">
    <text evidence="4">Lacks conserved residue(s) required for the propagation of feature annotation.</text>
</comment>
<proteinExistence type="inferred from homology"/>
<feature type="active site" description="Proton acceptor" evidence="4">
    <location>
        <position position="83"/>
    </location>
</feature>
<geneLocation type="plasmid" evidence="5 6">
    <name>pMETEV01</name>
</geneLocation>
<evidence type="ECO:0000313" key="6">
    <source>
        <dbReference type="Proteomes" id="UP000000391"/>
    </source>
</evidence>
<dbReference type="HAMAP" id="MF_01139">
    <property type="entry name" value="ISPT"/>
    <property type="match status" value="1"/>
</dbReference>
<comment type="similarity">
    <text evidence="4">Belongs to the UPP synthase family.</text>
</comment>
<keyword evidence="6" id="KW-1185">Reference proteome</keyword>
<keyword evidence="1 4" id="KW-0808">Transferase</keyword>
<feature type="binding site" evidence="4">
    <location>
        <begin position="214"/>
        <end position="216"/>
    </location>
    <ligand>
        <name>substrate</name>
    </ligand>
</feature>
<feature type="binding site" evidence="4">
    <location>
        <position position="86"/>
    </location>
    <ligand>
        <name>substrate</name>
    </ligand>
</feature>
<keyword evidence="3 4" id="KW-0460">Magnesium</keyword>
<dbReference type="CDD" id="cd00475">
    <property type="entry name" value="Cis_IPPS"/>
    <property type="match status" value="1"/>
</dbReference>
<dbReference type="EMBL" id="CP002070">
    <property type="protein sequence ID" value="ADI75088.1"/>
    <property type="molecule type" value="Genomic_DNA"/>
</dbReference>
<feature type="binding site" evidence="4">
    <location>
        <begin position="80"/>
        <end position="82"/>
    </location>
    <ligand>
        <name>substrate</name>
    </ligand>
</feature>
<feature type="binding site" evidence="4">
    <location>
        <position position="35"/>
    </location>
    <ligand>
        <name>Mg(2+)</name>
        <dbReference type="ChEBI" id="CHEBI:18420"/>
    </ligand>
</feature>
<name>D7EBW6_METEZ</name>
<comment type="subunit">
    <text evidence="4">Homodimer.</text>
</comment>
<feature type="binding site" evidence="4">
    <location>
        <position position="208"/>
    </location>
    <ligand>
        <name>substrate</name>
    </ligand>
</feature>
<feature type="binding site" evidence="4">
    <location>
        <position position="84"/>
    </location>
    <ligand>
        <name>substrate</name>
    </ligand>
</feature>
<keyword evidence="5" id="KW-0614">Plasmid</keyword>
<dbReference type="PROSITE" id="PS01066">
    <property type="entry name" value="UPP_SYNTHASE"/>
    <property type="match status" value="1"/>
</dbReference>
<comment type="cofactor">
    <cofactor evidence="4">
        <name>Mg(2+)</name>
        <dbReference type="ChEBI" id="CHEBI:18420"/>
    </cofactor>
    <text evidence="4">Binds 2 magnesium ions per subunit.</text>
</comment>